<dbReference type="AlphaFoldDB" id="A0A2T3BFW6"/>
<keyword evidence="1" id="KW-0808">Transferase</keyword>
<dbReference type="STRING" id="857342.A0A2T3BFW6"/>
<dbReference type="Pfam" id="PF11735">
    <property type="entry name" value="CAP59_mtransfer"/>
    <property type="match status" value="1"/>
</dbReference>
<feature type="non-terminal residue" evidence="1">
    <location>
        <position position="1"/>
    </location>
</feature>
<evidence type="ECO:0000313" key="2">
    <source>
        <dbReference type="Proteomes" id="UP000241818"/>
    </source>
</evidence>
<proteinExistence type="predicted"/>
<dbReference type="GO" id="GO:0016740">
    <property type="term" value="F:transferase activity"/>
    <property type="evidence" value="ECO:0007669"/>
    <property type="project" value="UniProtKB-KW"/>
</dbReference>
<feature type="non-terminal residue" evidence="1">
    <location>
        <position position="422"/>
    </location>
</feature>
<dbReference type="OrthoDB" id="262547at2759"/>
<evidence type="ECO:0000313" key="1">
    <source>
        <dbReference type="EMBL" id="PSS28228.1"/>
    </source>
</evidence>
<name>A0A2T3BFW6_AMORE</name>
<dbReference type="EMBL" id="KZ679006">
    <property type="protein sequence ID" value="PSS28228.1"/>
    <property type="molecule type" value="Genomic_DNA"/>
</dbReference>
<dbReference type="PANTHER" id="PTHR34144:SF8">
    <property type="entry name" value="GLYCOSYLTRANSFERASE FAMILY 69 PROTEIN"/>
    <property type="match status" value="1"/>
</dbReference>
<dbReference type="InterPro" id="IPR021047">
    <property type="entry name" value="Mannosyltransferase_CMT1"/>
</dbReference>
<gene>
    <name evidence="1" type="ORF">M430DRAFT_71652</name>
</gene>
<sequence length="422" mass="47473">NETVFIAANIIDGPLINGVWGKSILDLVDLIGKDRVYVSIYGGPTVALKELEAKLECGKSIVSEEEDPIDLDGFTRTKLPTGESRIKRIAYLAEVRNRALKPLDTLSQRYDKLLFINDVIFKPQDATRLLWGTNVNEETGKTEYKAACGADFIKFWKFYDTFATRDNEGYSMGVPIFPWFANAGEAESRRDVLHGKSAVRVKSCWGGIVAFDARYFQRDPEVGKIGTTPPEEHTNLDPPRHVDAGQEKRADENVLQPTLPLRFRASPEPFWDASECCLIHADLMAAPSPTTPATLPPHSGFMQHAPANKEQWGAGIYMNPYVRVAYDANTYSLLWMMKRVERLLVLPQGLINHFVHMPWFDPRRTEVAGQIVQDRLWVPSSHYVNYSRTAGRGGFCGIRRLLVLKEGKWGEDGGGNWDTLDV</sequence>
<dbReference type="PANTHER" id="PTHR34144">
    <property type="entry name" value="CHROMOSOME 8, WHOLE GENOME SHOTGUN SEQUENCE"/>
    <property type="match status" value="1"/>
</dbReference>
<dbReference type="Proteomes" id="UP000241818">
    <property type="component" value="Unassembled WGS sequence"/>
</dbReference>
<keyword evidence="2" id="KW-1185">Reference proteome</keyword>
<dbReference type="GeneID" id="36577596"/>
<protein>
    <submittedName>
        <fullName evidence="1">Glycosyltransferase family 69 protein</fullName>
    </submittedName>
</protein>
<reference evidence="1 2" key="1">
    <citation type="journal article" date="2018" name="New Phytol.">
        <title>Comparative genomics and transcriptomics depict ericoid mycorrhizal fungi as versatile saprotrophs and plant mutualists.</title>
        <authorList>
            <person name="Martino E."/>
            <person name="Morin E."/>
            <person name="Grelet G.A."/>
            <person name="Kuo A."/>
            <person name="Kohler A."/>
            <person name="Daghino S."/>
            <person name="Barry K.W."/>
            <person name="Cichocki N."/>
            <person name="Clum A."/>
            <person name="Dockter R.B."/>
            <person name="Hainaut M."/>
            <person name="Kuo R.C."/>
            <person name="LaButti K."/>
            <person name="Lindahl B.D."/>
            <person name="Lindquist E.A."/>
            <person name="Lipzen A."/>
            <person name="Khouja H.R."/>
            <person name="Magnuson J."/>
            <person name="Murat C."/>
            <person name="Ohm R.A."/>
            <person name="Singer S.W."/>
            <person name="Spatafora J.W."/>
            <person name="Wang M."/>
            <person name="Veneault-Fourrey C."/>
            <person name="Henrissat B."/>
            <person name="Grigoriev I.V."/>
            <person name="Martin F.M."/>
            <person name="Perotto S."/>
        </authorList>
    </citation>
    <scope>NUCLEOTIDE SEQUENCE [LARGE SCALE GENOMIC DNA]</scope>
    <source>
        <strain evidence="1 2">ATCC 22711</strain>
    </source>
</reference>
<organism evidence="1 2">
    <name type="scientific">Amorphotheca resinae ATCC 22711</name>
    <dbReference type="NCBI Taxonomy" id="857342"/>
    <lineage>
        <taxon>Eukaryota</taxon>
        <taxon>Fungi</taxon>
        <taxon>Dikarya</taxon>
        <taxon>Ascomycota</taxon>
        <taxon>Pezizomycotina</taxon>
        <taxon>Leotiomycetes</taxon>
        <taxon>Helotiales</taxon>
        <taxon>Amorphothecaceae</taxon>
        <taxon>Amorphotheca</taxon>
    </lineage>
</organism>
<accession>A0A2T3BFW6</accession>
<dbReference type="InParanoid" id="A0A2T3BFW6"/>
<dbReference type="RefSeq" id="XP_024725753.1">
    <property type="nucleotide sequence ID" value="XM_024869515.1"/>
</dbReference>